<comment type="caution">
    <text evidence="1">The sequence shown here is derived from an EMBL/GenBank/DDBJ whole genome shotgun (WGS) entry which is preliminary data.</text>
</comment>
<evidence type="ECO:0000313" key="1">
    <source>
        <dbReference type="EMBL" id="KPL59765.1"/>
    </source>
</evidence>
<sequence>MSTTIQKFILATVTTTPEKVPSGTSVFYCKTDDELQKICANLEAILDGIAHEIDEGLFIIVKH</sequence>
<gene>
    <name evidence="1" type="ORF">AM506_09900</name>
</gene>
<accession>A0A0P6W3T0</accession>
<dbReference type="PATRIC" id="fig|218284.4.peg.3643"/>
<proteinExistence type="predicted"/>
<dbReference type="AlphaFoldDB" id="A0A0P6W3T0"/>
<name>A0A0P6W3T0_9BACI</name>
<evidence type="ECO:0000313" key="2">
    <source>
        <dbReference type="Proteomes" id="UP000050398"/>
    </source>
</evidence>
<organism evidence="1 2">
    <name type="scientific">Rossellomorea vietnamensis</name>
    <dbReference type="NCBI Taxonomy" id="218284"/>
    <lineage>
        <taxon>Bacteria</taxon>
        <taxon>Bacillati</taxon>
        <taxon>Bacillota</taxon>
        <taxon>Bacilli</taxon>
        <taxon>Bacillales</taxon>
        <taxon>Bacillaceae</taxon>
        <taxon>Rossellomorea</taxon>
    </lineage>
</organism>
<dbReference type="Proteomes" id="UP000050398">
    <property type="component" value="Unassembled WGS sequence"/>
</dbReference>
<dbReference type="eggNOG" id="ENOG503308G">
    <property type="taxonomic scope" value="Bacteria"/>
</dbReference>
<protein>
    <submittedName>
        <fullName evidence="1">Uncharacterized protein</fullName>
    </submittedName>
</protein>
<dbReference type="InterPro" id="IPR054055">
    <property type="entry name" value="YpzH"/>
</dbReference>
<dbReference type="OrthoDB" id="1955035at2"/>
<reference evidence="1 2" key="1">
    <citation type="submission" date="2015-08" db="EMBL/GenBank/DDBJ databases">
        <title>Draft Genome Sequence of Bacillus vietnamensis UCD-SED5.</title>
        <authorList>
            <person name="Lee R.D."/>
            <person name="Jospin G."/>
            <person name="Lang J.M."/>
            <person name="Coil D.A."/>
            <person name="Eisen J.A."/>
        </authorList>
    </citation>
    <scope>NUCLEOTIDE SEQUENCE [LARGE SCALE GENOMIC DNA]</scope>
    <source>
        <strain evidence="1 2">UCD-SED5</strain>
    </source>
</reference>
<dbReference type="RefSeq" id="WP_060672333.1">
    <property type="nucleotide sequence ID" value="NZ_JBCNGU010000018.1"/>
</dbReference>
<dbReference type="EMBL" id="LIXZ01000006">
    <property type="protein sequence ID" value="KPL59765.1"/>
    <property type="molecule type" value="Genomic_DNA"/>
</dbReference>
<dbReference type="Pfam" id="PF21835">
    <property type="entry name" value="YIEGIA_cap"/>
    <property type="match status" value="1"/>
</dbReference>